<protein>
    <recommendedName>
        <fullName evidence="18">E3 ubiquitin-protein ligase TRIM33</fullName>
    </recommendedName>
</protein>
<dbReference type="SUPFAM" id="SSF47370">
    <property type="entry name" value="Bromodomain"/>
    <property type="match status" value="1"/>
</dbReference>
<dbReference type="Gene3D" id="3.30.40.10">
    <property type="entry name" value="Zinc/RING finger domain, C3HC4 (zinc finger)"/>
    <property type="match status" value="2"/>
</dbReference>
<dbReference type="Gene3D" id="1.20.920.10">
    <property type="entry name" value="Bromodomain-like"/>
    <property type="match status" value="1"/>
</dbReference>
<dbReference type="InterPro" id="IPR001965">
    <property type="entry name" value="Znf_PHD"/>
</dbReference>
<feature type="region of interest" description="Disordered" evidence="11">
    <location>
        <begin position="637"/>
        <end position="773"/>
    </location>
</feature>
<evidence type="ECO:0000256" key="5">
    <source>
        <dbReference type="ARBA" id="ARBA00022833"/>
    </source>
</evidence>
<comment type="subcellular location">
    <subcellularLocation>
        <location evidence="1">Nucleus</location>
    </subcellularLocation>
</comment>
<dbReference type="PANTHER" id="PTHR45915">
    <property type="entry name" value="TRANSCRIPTION INTERMEDIARY FACTOR"/>
    <property type="match status" value="1"/>
</dbReference>
<dbReference type="Pfam" id="PF00643">
    <property type="entry name" value="zf-B_box"/>
    <property type="match status" value="1"/>
</dbReference>
<evidence type="ECO:0000256" key="3">
    <source>
        <dbReference type="ARBA" id="ARBA00022737"/>
    </source>
</evidence>
<evidence type="ECO:0000256" key="7">
    <source>
        <dbReference type="ARBA" id="ARBA00023117"/>
    </source>
</evidence>
<dbReference type="PROSITE" id="PS50119">
    <property type="entry name" value="ZF_BBOX"/>
    <property type="match status" value="2"/>
</dbReference>
<feature type="compositionally biased region" description="Basic and acidic residues" evidence="11">
    <location>
        <begin position="1036"/>
        <end position="1049"/>
    </location>
</feature>
<dbReference type="GO" id="GO:0008270">
    <property type="term" value="F:zinc ion binding"/>
    <property type="evidence" value="ECO:0007669"/>
    <property type="project" value="UniProtKB-KW"/>
</dbReference>
<evidence type="ECO:0000256" key="10">
    <source>
        <dbReference type="PROSITE-ProRule" id="PRU00035"/>
    </source>
</evidence>
<feature type="domain" description="B box-type" evidence="15">
    <location>
        <begin position="164"/>
        <end position="214"/>
    </location>
</feature>
<dbReference type="PRINTS" id="PR00503">
    <property type="entry name" value="BROMODOMAIN"/>
</dbReference>
<feature type="region of interest" description="Disordered" evidence="11">
    <location>
        <begin position="798"/>
        <end position="848"/>
    </location>
</feature>
<feature type="compositionally biased region" description="Low complexity" evidence="11">
    <location>
        <begin position="463"/>
        <end position="485"/>
    </location>
</feature>
<evidence type="ECO:0000256" key="9">
    <source>
        <dbReference type="PROSITE-ProRule" id="PRU00024"/>
    </source>
</evidence>
<feature type="compositionally biased region" description="Polar residues" evidence="11">
    <location>
        <begin position="35"/>
        <end position="46"/>
    </location>
</feature>
<dbReference type="Proteomes" id="UP001152759">
    <property type="component" value="Chromosome 7"/>
</dbReference>
<feature type="domain" description="RING-type" evidence="14">
    <location>
        <begin position="72"/>
        <end position="129"/>
    </location>
</feature>
<dbReference type="CDD" id="cd15541">
    <property type="entry name" value="PHD_TIF1_like"/>
    <property type="match status" value="1"/>
</dbReference>
<dbReference type="Pfam" id="PF00628">
    <property type="entry name" value="PHD"/>
    <property type="match status" value="1"/>
</dbReference>
<dbReference type="AlphaFoldDB" id="A0A9P0G5U7"/>
<evidence type="ECO:0000259" key="15">
    <source>
        <dbReference type="PROSITE" id="PS50119"/>
    </source>
</evidence>
<keyword evidence="8" id="KW-0539">Nucleus</keyword>
<dbReference type="SMART" id="SM00502">
    <property type="entry name" value="BBC"/>
    <property type="match status" value="1"/>
</dbReference>
<feature type="compositionally biased region" description="Pro residues" evidence="11">
    <location>
        <begin position="499"/>
        <end position="516"/>
    </location>
</feature>
<dbReference type="InterPro" id="IPR019787">
    <property type="entry name" value="Znf_PHD-finger"/>
</dbReference>
<feature type="region of interest" description="Disordered" evidence="11">
    <location>
        <begin position="1"/>
        <end position="63"/>
    </location>
</feature>
<dbReference type="SMART" id="SM00336">
    <property type="entry name" value="BBOX"/>
    <property type="match status" value="2"/>
</dbReference>
<evidence type="ECO:0000256" key="1">
    <source>
        <dbReference type="ARBA" id="ARBA00004123"/>
    </source>
</evidence>
<proteinExistence type="predicted"/>
<evidence type="ECO:0000256" key="2">
    <source>
        <dbReference type="ARBA" id="ARBA00022723"/>
    </source>
</evidence>
<dbReference type="PROSITE" id="PS50014">
    <property type="entry name" value="BROMODOMAIN_2"/>
    <property type="match status" value="1"/>
</dbReference>
<sequence length="1071" mass="119652">MENQVDFESEFPTAEVPIVKTENTRDASIEDTSDECQQIDQEQTPNECVEASPSATTPTTEQPSNPWVTTKCIFCQQILGSAEEPKLLDCLHSACNNCIEAKVRESQLASESDILCDKPNNFFKCPKCEISCFADNLTENHFLIENASVLPIENGASAEAAARLNDLKCTSCSDSESGALATSWCVECAEYICDSCVQAHLRLKITKEHTIKPKEEGDLGELILPKKCLPKSLFCSVHVQERLSLFCESCDRLTCRDCQLTEHRDHKYKFINEMAADTRETVSVLLSDVSYKRRLLKNAMKVIDDRQNLIAEKKKQLFQEITQMVLKLTQVINARGKNLILRLNEICESKQMTLNEKKADLEQLSVLTDHCIEFVTNALSHGSDMAFLFSKTNVINHLQRIKSRRADIPNPEIPVRINLVLDKIPELIKAVSSMGSIMVDGRVYPHPNTPSPGAIYPTPPPQQNQVVHQNMTAPGGSSSGSRSAPLLPPGSLPPYQQRTPPPSGRQQPTPPPPHRQPSPLHSLSQLHPQIPRNITLVQHGRNSQQVPPGHQMRMQHFNGENRLSQVTSSTHPNNAMMNDPNLKTLLGHNSNYPQQQQQSYAPRMPVNMYRIPNQNVAFQQPAVPVRYVPVQPNNYMNHHQQQQQQQQQQHHQQQQQQHHQQQQLQMMGMRHPGSYSHTAKQLVQRVQGSQSPQPSWHIPQTSNSGCKQPPNLVSMGSLPNDNSFKIQLKAPPSMKTSSSTPSATPAASGGSVTSSVPKTPSPVNTLSNDSSSLDKMMKDSVTDLMMTIAKLDSNGIEIIPEGESSSSNKHGNSPSLVDSSTGPGENRPTTSNISAGAATGSNDSQKDDPNEDWCAVCMDGGELVCCDNCPKVFHIYCHIPSLGSIPGETESWQCLLCTDITNFVAEAQNCKSKKVKGKLSPGEQKLMERILLELYCQYDPSMHFRELVPQSCADYYQKIKRPISLDMIRTKLNPNCESGYKSVSEVIGDIRQVFKNAYEYNDKESQVYSDAKSLEEFLDQMLEKWLPDYAYDEGLRTSDDRDDDYHIPSDDDESSQPAKKYRRVTLEDDEE</sequence>
<name>A0A9P0G5U7_BEMTA</name>
<organism evidence="16 17">
    <name type="scientific">Bemisia tabaci</name>
    <name type="common">Sweetpotato whitefly</name>
    <name type="synonym">Aleurodes tabaci</name>
    <dbReference type="NCBI Taxonomy" id="7038"/>
    <lineage>
        <taxon>Eukaryota</taxon>
        <taxon>Metazoa</taxon>
        <taxon>Ecdysozoa</taxon>
        <taxon>Arthropoda</taxon>
        <taxon>Hexapoda</taxon>
        <taxon>Insecta</taxon>
        <taxon>Pterygota</taxon>
        <taxon>Neoptera</taxon>
        <taxon>Paraneoptera</taxon>
        <taxon>Hemiptera</taxon>
        <taxon>Sternorrhyncha</taxon>
        <taxon>Aleyrodoidea</taxon>
        <taxon>Aleyrodidae</taxon>
        <taxon>Aleyrodinae</taxon>
        <taxon>Bemisia</taxon>
    </lineage>
</organism>
<dbReference type="EMBL" id="OU963868">
    <property type="protein sequence ID" value="CAH0775449.1"/>
    <property type="molecule type" value="Genomic_DNA"/>
</dbReference>
<feature type="compositionally biased region" description="Low complexity" evidence="11">
    <location>
        <begin position="729"/>
        <end position="773"/>
    </location>
</feature>
<dbReference type="PROSITE" id="PS01359">
    <property type="entry name" value="ZF_PHD_1"/>
    <property type="match status" value="1"/>
</dbReference>
<dbReference type="InterPro" id="IPR011011">
    <property type="entry name" value="Znf_FYVE_PHD"/>
</dbReference>
<dbReference type="InterPro" id="IPR001487">
    <property type="entry name" value="Bromodomain"/>
</dbReference>
<dbReference type="Pfam" id="PF00439">
    <property type="entry name" value="Bromodomain"/>
    <property type="match status" value="1"/>
</dbReference>
<feature type="region of interest" description="Disordered" evidence="11">
    <location>
        <begin position="443"/>
        <end position="525"/>
    </location>
</feature>
<dbReference type="PROSITE" id="PS50016">
    <property type="entry name" value="ZF_PHD_2"/>
    <property type="match status" value="1"/>
</dbReference>
<dbReference type="InterPro" id="IPR000315">
    <property type="entry name" value="Znf_B-box"/>
</dbReference>
<evidence type="ECO:0000256" key="6">
    <source>
        <dbReference type="ARBA" id="ARBA00023054"/>
    </source>
</evidence>
<feature type="compositionally biased region" description="Polar residues" evidence="11">
    <location>
        <begin position="675"/>
        <end position="706"/>
    </location>
</feature>
<dbReference type="CDD" id="cd19775">
    <property type="entry name" value="Bbox2_TIF1_C-VI"/>
    <property type="match status" value="1"/>
</dbReference>
<dbReference type="PROSITE" id="PS50089">
    <property type="entry name" value="ZF_RING_2"/>
    <property type="match status" value="1"/>
</dbReference>
<evidence type="ECO:0000256" key="8">
    <source>
        <dbReference type="ARBA" id="ARBA00023242"/>
    </source>
</evidence>
<evidence type="ECO:0000313" key="16">
    <source>
        <dbReference type="EMBL" id="CAH0775449.1"/>
    </source>
</evidence>
<dbReference type="InterPro" id="IPR019786">
    <property type="entry name" value="Zinc_finger_PHD-type_CS"/>
</dbReference>
<feature type="domain" description="B box-type" evidence="15">
    <location>
        <begin position="230"/>
        <end position="271"/>
    </location>
</feature>
<dbReference type="SMART" id="SM00249">
    <property type="entry name" value="PHD"/>
    <property type="match status" value="1"/>
</dbReference>
<dbReference type="InterPro" id="IPR013083">
    <property type="entry name" value="Znf_RING/FYVE/PHD"/>
</dbReference>
<feature type="region of interest" description="Disordered" evidence="11">
    <location>
        <begin position="1036"/>
        <end position="1071"/>
    </location>
</feature>
<evidence type="ECO:0008006" key="18">
    <source>
        <dbReference type="Google" id="ProtNLM"/>
    </source>
</evidence>
<gene>
    <name evidence="16" type="ORF">BEMITA_LOCUS11662</name>
</gene>
<evidence type="ECO:0000313" key="17">
    <source>
        <dbReference type="Proteomes" id="UP001152759"/>
    </source>
</evidence>
<evidence type="ECO:0000259" key="14">
    <source>
        <dbReference type="PROSITE" id="PS50089"/>
    </source>
</evidence>
<evidence type="ECO:0000259" key="13">
    <source>
        <dbReference type="PROSITE" id="PS50016"/>
    </source>
</evidence>
<dbReference type="SUPFAM" id="SSF57845">
    <property type="entry name" value="B-box zinc-binding domain"/>
    <property type="match status" value="1"/>
</dbReference>
<feature type="compositionally biased region" description="Polar residues" evidence="11">
    <location>
        <begin position="816"/>
        <end position="843"/>
    </location>
</feature>
<dbReference type="SUPFAM" id="SSF57903">
    <property type="entry name" value="FYVE/PHD zinc finger"/>
    <property type="match status" value="1"/>
</dbReference>
<feature type="compositionally biased region" description="Low complexity" evidence="11">
    <location>
        <begin position="798"/>
        <end position="815"/>
    </location>
</feature>
<dbReference type="GO" id="GO:0005634">
    <property type="term" value="C:nucleus"/>
    <property type="evidence" value="ECO:0007669"/>
    <property type="project" value="UniProtKB-SubCell"/>
</dbReference>
<dbReference type="GO" id="GO:0000785">
    <property type="term" value="C:chromatin"/>
    <property type="evidence" value="ECO:0007669"/>
    <property type="project" value="TreeGrafter"/>
</dbReference>
<feature type="domain" description="PHD-type" evidence="13">
    <location>
        <begin position="851"/>
        <end position="900"/>
    </location>
</feature>
<keyword evidence="4 9" id="KW-0863">Zinc-finger</keyword>
<dbReference type="PANTHER" id="PTHR45915:SF6">
    <property type="entry name" value="E3 UBIQUITIN-PROTEIN LIGASE TRIM33"/>
    <property type="match status" value="1"/>
</dbReference>
<dbReference type="InterPro" id="IPR036427">
    <property type="entry name" value="Bromodomain-like_sf"/>
</dbReference>
<dbReference type="SMART" id="SM00184">
    <property type="entry name" value="RING"/>
    <property type="match status" value="2"/>
</dbReference>
<evidence type="ECO:0000256" key="4">
    <source>
        <dbReference type="ARBA" id="ARBA00022771"/>
    </source>
</evidence>
<feature type="compositionally biased region" description="Polar residues" evidence="11">
    <location>
        <begin position="53"/>
        <end position="63"/>
    </location>
</feature>
<feature type="compositionally biased region" description="Low complexity" evidence="11">
    <location>
        <begin position="638"/>
        <end position="663"/>
    </location>
</feature>
<keyword evidence="17" id="KW-1185">Reference proteome</keyword>
<feature type="domain" description="Bromo" evidence="12">
    <location>
        <begin position="954"/>
        <end position="1008"/>
    </location>
</feature>
<dbReference type="InterPro" id="IPR003649">
    <property type="entry name" value="Bbox_C"/>
</dbReference>
<dbReference type="CDD" id="cd19805">
    <property type="entry name" value="Bbox1_TIF1"/>
    <property type="match status" value="1"/>
</dbReference>
<keyword evidence="3" id="KW-0677">Repeat</keyword>
<keyword evidence="2" id="KW-0479">Metal-binding</keyword>
<keyword evidence="6" id="KW-0175">Coiled coil</keyword>
<dbReference type="Gene3D" id="3.30.160.60">
    <property type="entry name" value="Classic Zinc Finger"/>
    <property type="match status" value="1"/>
</dbReference>
<reference evidence="16" key="1">
    <citation type="submission" date="2021-12" db="EMBL/GenBank/DDBJ databases">
        <authorList>
            <person name="King R."/>
        </authorList>
    </citation>
    <scope>NUCLEOTIDE SEQUENCE</scope>
</reference>
<accession>A0A9P0G5U7</accession>
<keyword evidence="7 10" id="KW-0103">Bromodomain</keyword>
<dbReference type="InterPro" id="IPR001841">
    <property type="entry name" value="Znf_RING"/>
</dbReference>
<evidence type="ECO:0000256" key="11">
    <source>
        <dbReference type="SAM" id="MobiDB-lite"/>
    </source>
</evidence>
<dbReference type="SMART" id="SM00297">
    <property type="entry name" value="BROMO"/>
    <property type="match status" value="1"/>
</dbReference>
<evidence type="ECO:0000259" key="12">
    <source>
        <dbReference type="PROSITE" id="PS50014"/>
    </source>
</evidence>
<keyword evidence="5" id="KW-0862">Zinc</keyword>